<evidence type="ECO:0000313" key="2">
    <source>
        <dbReference type="Proteomes" id="UP000201252"/>
    </source>
</evidence>
<organism evidence="1 2">
    <name type="scientific">Synechococcus phage S-SKS1</name>
    <dbReference type="NCBI Taxonomy" id="754042"/>
    <lineage>
        <taxon>Viruses</taxon>
        <taxon>Duplodnaviria</taxon>
        <taxon>Heunggongvirae</taxon>
        <taxon>Uroviricota</taxon>
        <taxon>Caudoviricetes</taxon>
        <taxon>Llyrvirus</taxon>
        <taxon>Llyrvirus SSKS1</taxon>
    </lineage>
</organism>
<reference evidence="1 2" key="1">
    <citation type="submission" date="2010-10" db="EMBL/GenBank/DDBJ databases">
        <title>The Genome Sequence of Synechococcus phage S-SKS1.</title>
        <authorList>
            <consortium name="The Broad Institute Genome Sequencing Platform"/>
            <person name="Henn M.R."/>
            <person name="Clokie M."/>
            <person name="Levin J."/>
            <person name="Malboeuf C."/>
            <person name="Casali M."/>
            <person name="Russ C."/>
            <person name="Lennon N."/>
            <person name="Chapman S.B."/>
            <person name="Erlich R."/>
            <person name="Young S.K."/>
            <person name="Yandava C."/>
            <person name="Zeng Q."/>
            <person name="Alvarado L."/>
            <person name="Anderson S."/>
            <person name="Berlin A."/>
            <person name="Chen Z."/>
            <person name="Freedman E."/>
            <person name="Gellesch M."/>
            <person name="Goldberg J."/>
            <person name="Green L."/>
            <person name="Griggs A."/>
            <person name="Gujja S."/>
            <person name="Heilman E.R."/>
            <person name="Heiman D."/>
            <person name="Hollinger A."/>
            <person name="Howarth C."/>
            <person name="Larson L."/>
            <person name="Mehta T."/>
            <person name="Pearson M."/>
            <person name="Roberts A."/>
            <person name="Ryan E."/>
            <person name="Saif S."/>
            <person name="Shea T."/>
            <person name="Shenoy N."/>
            <person name="Sisk P."/>
            <person name="Stolte C."/>
            <person name="Sykes S."/>
            <person name="White J."/>
            <person name="Haas B."/>
            <person name="Nusbaum C."/>
            <person name="Birren B."/>
        </authorList>
    </citation>
    <scope>NUCLEOTIDE SEQUENCE [LARGE SCALE GENOMIC DNA]</scope>
</reference>
<dbReference type="KEGG" id="vg:15010945"/>
<sequence length="242" mass="28289">MKIALLIIGRLDSFVNDYDSLKEVVLDKLSPDIFFSGHPNKMGMDYCDQKVRELWNPKKYILREYTEEVRKEVHSNDEKFNARKRPETTPHTWLSGMYNLKKVNELKLEYEKENDFTYDLCLKARADALWHTSITDTELERAKIDENILIPTAWDFKSVNKLGVSDTSVLCNSETMNKYSSCIDYVDQYFDEGNAFHPETYNGIHIHRMGLIRIPVNGGIDPIAKQPNRSGWFVMDPDRHSW</sequence>
<evidence type="ECO:0000313" key="1">
    <source>
        <dbReference type="EMBL" id="AGH31557.1"/>
    </source>
</evidence>
<name>M4R1G6_9CAUD</name>
<proteinExistence type="predicted"/>
<protein>
    <submittedName>
        <fullName evidence="1">Uncharacterized protein</fullName>
    </submittedName>
</protein>
<gene>
    <name evidence="1" type="ORF">SWZG_00044</name>
</gene>
<dbReference type="Proteomes" id="UP000201252">
    <property type="component" value="Segment"/>
</dbReference>
<accession>M4R1G6</accession>
<keyword evidence="2" id="KW-1185">Reference proteome</keyword>
<dbReference type="EMBL" id="HQ633071">
    <property type="protein sequence ID" value="AGH31557.1"/>
    <property type="molecule type" value="Genomic_DNA"/>
</dbReference>
<dbReference type="RefSeq" id="YP_007674409.1">
    <property type="nucleotide sequence ID" value="NC_020851.1"/>
</dbReference>
<dbReference type="GeneID" id="15010945"/>